<evidence type="ECO:0000259" key="2">
    <source>
        <dbReference type="Pfam" id="PF00656"/>
    </source>
</evidence>
<dbReference type="InterPro" id="IPR016187">
    <property type="entry name" value="CTDL_fold"/>
</dbReference>
<dbReference type="RefSeq" id="WP_082091152.1">
    <property type="nucleotide sequence ID" value="NZ_CP009520.1"/>
</dbReference>
<dbReference type="GO" id="GO:0120147">
    <property type="term" value="F:formylglycine-generating oxidase activity"/>
    <property type="evidence" value="ECO:0007669"/>
    <property type="project" value="TreeGrafter"/>
</dbReference>
<organism evidence="4 5">
    <name type="scientific">Methanosarcina vacuolata Z-761</name>
    <dbReference type="NCBI Taxonomy" id="1434123"/>
    <lineage>
        <taxon>Archaea</taxon>
        <taxon>Methanobacteriati</taxon>
        <taxon>Methanobacteriota</taxon>
        <taxon>Stenosarchaea group</taxon>
        <taxon>Methanomicrobia</taxon>
        <taxon>Methanosarcinales</taxon>
        <taxon>Methanosarcinaceae</taxon>
        <taxon>Methanosarcina</taxon>
    </lineage>
</organism>
<dbReference type="InterPro" id="IPR029030">
    <property type="entry name" value="Caspase-like_dom_sf"/>
</dbReference>
<dbReference type="PANTHER" id="PTHR23150:SF19">
    <property type="entry name" value="FORMYLGLYCINE-GENERATING ENZYME"/>
    <property type="match status" value="1"/>
</dbReference>
<dbReference type="SUPFAM" id="SSF52129">
    <property type="entry name" value="Caspase-like"/>
    <property type="match status" value="1"/>
</dbReference>
<keyword evidence="4" id="KW-0808">Transferase</keyword>
<dbReference type="STRING" id="1434123.MSVAZ_2737"/>
<feature type="domain" description="Sulfatase-modifying factor enzyme-like" evidence="3">
    <location>
        <begin position="365"/>
        <end position="584"/>
    </location>
</feature>
<feature type="domain" description="Peptidase C14 caspase" evidence="2">
    <location>
        <begin position="5"/>
        <end position="207"/>
    </location>
</feature>
<proteinExistence type="predicted"/>
<dbReference type="GO" id="GO:0004197">
    <property type="term" value="F:cysteine-type endopeptidase activity"/>
    <property type="evidence" value="ECO:0007669"/>
    <property type="project" value="InterPro"/>
</dbReference>
<keyword evidence="5" id="KW-1185">Reference proteome</keyword>
<name>A0A0E3LHX0_9EURY</name>
<dbReference type="SUPFAM" id="SSF56436">
    <property type="entry name" value="C-type lectin-like"/>
    <property type="match status" value="1"/>
</dbReference>
<dbReference type="Pfam" id="PF00656">
    <property type="entry name" value="Peptidase_C14"/>
    <property type="match status" value="1"/>
</dbReference>
<dbReference type="InterPro" id="IPR011600">
    <property type="entry name" value="Pept_C14_caspase"/>
</dbReference>
<dbReference type="PANTHER" id="PTHR23150">
    <property type="entry name" value="SULFATASE MODIFYING FACTOR 1, 2"/>
    <property type="match status" value="1"/>
</dbReference>
<dbReference type="GO" id="GO:0006508">
    <property type="term" value="P:proteolysis"/>
    <property type="evidence" value="ECO:0007669"/>
    <property type="project" value="InterPro"/>
</dbReference>
<evidence type="ECO:0000313" key="4">
    <source>
        <dbReference type="EMBL" id="AKB45006.1"/>
    </source>
</evidence>
<dbReference type="Gene3D" id="3.90.1580.10">
    <property type="entry name" value="paralog of FGE (formylglycine-generating enzyme)"/>
    <property type="match status" value="1"/>
</dbReference>
<dbReference type="EMBL" id="CP009520">
    <property type="protein sequence ID" value="AKB45006.1"/>
    <property type="molecule type" value="Genomic_DNA"/>
</dbReference>
<sequence length="587" mass="66422">MTGKRVGLVIGNNYPDSDKKLRFAVADALAMKEVLLNKDICGFDEVIDLVDRTSKEALVEVEKILKRVDSNLVFIYFSGHGKKDFENDLCLLFNDTEEDTLMATSLTFDFINKCRRYPSRKSVIIILDCCYSGAAGTRDTSDVIEALKKHSGSGTIILTSTGLTGSPAAREEKKFGHGVFTNYLIEGLEKGYADKGNGYISIEELYDYAFEKTKSEGYQSPKKEGNIEGSIFIGRNPQKIRENEYNLKKSKLLSEYIRTLHPLILNESLTVLRKAYDVPPSLESVEETMYDLLNSLLKSELQPDNYSDAVQHLKGISTGSDSSQNMNNVGKSNTAVSISENKEPPVNSEEPNIPKTFTSPSTGMEFVLIPAGEFMMGSHSLEKGRFDDEDPAHKVTIGYSFYMGKYPVTQKQWKKVMGDNPSTFKGESRPVESIFWEDVQEFIKKLNKNEGASKYRLPSEAEWEYCCRASTQTRYFFGDNESKLDEYAWYDDNSGSETHPVGQKKSNKWGLYDIVGNVWEWVQDKWHHNYLVTPSDGSAWEDDYSSSHVVRGGSWSYPARRCRSADRRRNLPESCKSDIGFRLLKKL</sequence>
<dbReference type="Pfam" id="PF03781">
    <property type="entry name" value="FGE-sulfatase"/>
    <property type="match status" value="1"/>
</dbReference>
<dbReference type="HOGENOM" id="CLU_010181_0_0_2"/>
<dbReference type="KEGG" id="mvc:MSVAZ_2737"/>
<keyword evidence="4" id="KW-0418">Kinase</keyword>
<evidence type="ECO:0000259" key="3">
    <source>
        <dbReference type="Pfam" id="PF03781"/>
    </source>
</evidence>
<feature type="region of interest" description="Disordered" evidence="1">
    <location>
        <begin position="339"/>
        <end position="359"/>
    </location>
</feature>
<evidence type="ECO:0000256" key="1">
    <source>
        <dbReference type="SAM" id="MobiDB-lite"/>
    </source>
</evidence>
<dbReference type="InterPro" id="IPR042095">
    <property type="entry name" value="SUMF_sf"/>
</dbReference>
<dbReference type="GeneID" id="32210021"/>
<reference evidence="4 5" key="1">
    <citation type="submission" date="2014-07" db="EMBL/GenBank/DDBJ databases">
        <title>Methanogenic archaea and the global carbon cycle.</title>
        <authorList>
            <person name="Henriksen J.R."/>
            <person name="Luke J."/>
            <person name="Reinhart S."/>
            <person name="Benedict M.N."/>
            <person name="Youngblut N.D."/>
            <person name="Metcalf M.E."/>
            <person name="Whitaker R.J."/>
            <person name="Metcalf W.W."/>
        </authorList>
    </citation>
    <scope>NUCLEOTIDE SEQUENCE [LARGE SCALE GENOMIC DNA]</scope>
    <source>
        <strain evidence="4 5">Z-761</strain>
    </source>
</reference>
<dbReference type="PATRIC" id="fig|1434123.4.peg.3362"/>
<dbReference type="GO" id="GO:0016301">
    <property type="term" value="F:kinase activity"/>
    <property type="evidence" value="ECO:0007669"/>
    <property type="project" value="UniProtKB-KW"/>
</dbReference>
<dbReference type="Gene3D" id="3.40.50.1460">
    <property type="match status" value="1"/>
</dbReference>
<dbReference type="AlphaFoldDB" id="A0A0E3LHX0"/>
<protein>
    <submittedName>
        <fullName evidence="4">Serine/threonine kinase</fullName>
    </submittedName>
</protein>
<accession>A0A0E3LHX0</accession>
<gene>
    <name evidence="4" type="ORF">MSVAZ_2737</name>
</gene>
<evidence type="ECO:0000313" key="5">
    <source>
        <dbReference type="Proteomes" id="UP000033096"/>
    </source>
</evidence>
<dbReference type="InterPro" id="IPR051043">
    <property type="entry name" value="Sulfatase_Mod_Factor_Kinase"/>
</dbReference>
<dbReference type="InterPro" id="IPR005532">
    <property type="entry name" value="SUMF_dom"/>
</dbReference>
<dbReference type="Proteomes" id="UP000033096">
    <property type="component" value="Chromosome"/>
</dbReference>